<accession>A0A4V3DCV5</accession>
<name>A0A4V3DCV5_9SPHI</name>
<evidence type="ECO:0000313" key="1">
    <source>
        <dbReference type="EMBL" id="TDQ73703.1"/>
    </source>
</evidence>
<dbReference type="EMBL" id="SNYV01000018">
    <property type="protein sequence ID" value="TDQ73703.1"/>
    <property type="molecule type" value="Genomic_DNA"/>
</dbReference>
<keyword evidence="2" id="KW-1185">Reference proteome</keyword>
<evidence type="ECO:0008006" key="3">
    <source>
        <dbReference type="Google" id="ProtNLM"/>
    </source>
</evidence>
<comment type="caution">
    <text evidence="1">The sequence shown here is derived from an EMBL/GenBank/DDBJ whole genome shotgun (WGS) entry which is preliminary data.</text>
</comment>
<gene>
    <name evidence="1" type="ORF">CLV99_4140</name>
</gene>
<dbReference type="Proteomes" id="UP000295292">
    <property type="component" value="Unassembled WGS sequence"/>
</dbReference>
<dbReference type="RefSeq" id="WP_133586298.1">
    <property type="nucleotide sequence ID" value="NZ_SNYV01000018.1"/>
</dbReference>
<dbReference type="PROSITE" id="PS51257">
    <property type="entry name" value="PROKAR_LIPOPROTEIN"/>
    <property type="match status" value="1"/>
</dbReference>
<proteinExistence type="predicted"/>
<dbReference type="AlphaFoldDB" id="A0A4V3DCV5"/>
<evidence type="ECO:0000313" key="2">
    <source>
        <dbReference type="Proteomes" id="UP000295292"/>
    </source>
</evidence>
<protein>
    <recommendedName>
        <fullName evidence="3">DUF4397 domain-containing protein</fullName>
    </recommendedName>
</protein>
<reference evidence="1 2" key="1">
    <citation type="submission" date="2019-03" db="EMBL/GenBank/DDBJ databases">
        <title>Genomic Encyclopedia of Archaeal and Bacterial Type Strains, Phase II (KMG-II): from individual species to whole genera.</title>
        <authorList>
            <person name="Goeker M."/>
        </authorList>
    </citation>
    <scope>NUCLEOTIDE SEQUENCE [LARGE SCALE GENOMIC DNA]</scope>
    <source>
        <strain evidence="1 2">DSM 28353</strain>
    </source>
</reference>
<dbReference type="OrthoDB" id="615056at2"/>
<sequence>MLNKNSIRTLFLALSLAFTACQKDKLDNVQINLIPKDIDLTPSAVRIIDLYGLNHVKANGDSLTNFSPPVTGEVFRFPATAYFSGDGRFGNHWWSDNNIDGKVGAIWNIPKKLFKQDGSIDLEFYNLTLGGTIDEFAAYSIKNSDSPRDHYVSPFHTYAYGGSSYFVEVPRETSAPKEGYFKIRLLNLSAPVSTPVAAYGQLEDLTGPMTLTYADGSAVDAKTNAVAIGKASEYVEIPYGTYQFKALTQTNKIVPGTSGNMTYRTIDPGTSSIAISRFEPSDVIYSSIQTFQPGGIYTIVITPMSFEYFRNELGYKYMLKQNAITVIADVAEPINTSLFRVQGFNATPDKKIRFSANGKEIGSTVPFAQSTSYSSFTPSEQAFEIKDENGIVLDKLTYIARPNENYTLWSYPDPQGQIKIGLTVNNLSALMPIAGTEADGTYAYTKNSFPTDFRFVNLCPDIPYLSITADDGQPLGEKGNKAVYNLQPGIFTTTAPYIRATFKQLMAYRSAPGVIPGTWAEDIPVIKGQDLIANKDLYQRIGKVLPPYETGIYTIALIGRTGPNVPNAQKARLVILKHNK</sequence>
<organism evidence="1 2">
    <name type="scientific">Sphingobacterium yanglingense</name>
    <dbReference type="NCBI Taxonomy" id="1437280"/>
    <lineage>
        <taxon>Bacteria</taxon>
        <taxon>Pseudomonadati</taxon>
        <taxon>Bacteroidota</taxon>
        <taxon>Sphingobacteriia</taxon>
        <taxon>Sphingobacteriales</taxon>
        <taxon>Sphingobacteriaceae</taxon>
        <taxon>Sphingobacterium</taxon>
    </lineage>
</organism>